<dbReference type="EMBL" id="UZAN01050119">
    <property type="protein sequence ID" value="VDP87992.1"/>
    <property type="molecule type" value="Genomic_DNA"/>
</dbReference>
<evidence type="ECO:0000313" key="3">
    <source>
        <dbReference type="Proteomes" id="UP000272942"/>
    </source>
</evidence>
<gene>
    <name evidence="2" type="ORF">ECPE_LOCUS11050</name>
</gene>
<dbReference type="WBParaSite" id="ECPE_0001108401-mRNA-1">
    <property type="protein sequence ID" value="ECPE_0001108401-mRNA-1"/>
    <property type="gene ID" value="ECPE_0001108401"/>
</dbReference>
<sequence length="92" mass="10031">MNGCPRPAPSLGTITTGAVTMIRMKVPRPGAFEGGGPWTFLQDFEDVAERPLEDAVGRHEERPSRGFRHPGRPPEGVRSFRTTQLGVGMDSL</sequence>
<feature type="region of interest" description="Disordered" evidence="1">
    <location>
        <begin position="55"/>
        <end position="92"/>
    </location>
</feature>
<name>A0A183AVR5_9TREM</name>
<evidence type="ECO:0000256" key="1">
    <source>
        <dbReference type="SAM" id="MobiDB-lite"/>
    </source>
</evidence>
<feature type="compositionally biased region" description="Basic and acidic residues" evidence="1">
    <location>
        <begin position="55"/>
        <end position="64"/>
    </location>
</feature>
<accession>A0A183AVR5</accession>
<evidence type="ECO:0000313" key="4">
    <source>
        <dbReference type="WBParaSite" id="ECPE_0001108401-mRNA-1"/>
    </source>
</evidence>
<keyword evidence="3" id="KW-1185">Reference proteome</keyword>
<evidence type="ECO:0000313" key="2">
    <source>
        <dbReference type="EMBL" id="VDP87992.1"/>
    </source>
</evidence>
<proteinExistence type="predicted"/>
<protein>
    <submittedName>
        <fullName evidence="2 4">Uncharacterized protein</fullName>
    </submittedName>
</protein>
<reference evidence="4" key="1">
    <citation type="submission" date="2016-06" db="UniProtKB">
        <authorList>
            <consortium name="WormBaseParasite"/>
        </authorList>
    </citation>
    <scope>IDENTIFICATION</scope>
</reference>
<dbReference type="Proteomes" id="UP000272942">
    <property type="component" value="Unassembled WGS sequence"/>
</dbReference>
<organism evidence="4">
    <name type="scientific">Echinostoma caproni</name>
    <dbReference type="NCBI Taxonomy" id="27848"/>
    <lineage>
        <taxon>Eukaryota</taxon>
        <taxon>Metazoa</taxon>
        <taxon>Spiralia</taxon>
        <taxon>Lophotrochozoa</taxon>
        <taxon>Platyhelminthes</taxon>
        <taxon>Trematoda</taxon>
        <taxon>Digenea</taxon>
        <taxon>Plagiorchiida</taxon>
        <taxon>Echinostomata</taxon>
        <taxon>Echinostomatoidea</taxon>
        <taxon>Echinostomatidae</taxon>
        <taxon>Echinostoma</taxon>
    </lineage>
</organism>
<dbReference type="AlphaFoldDB" id="A0A183AVR5"/>
<reference evidence="2 3" key="2">
    <citation type="submission" date="2018-11" db="EMBL/GenBank/DDBJ databases">
        <authorList>
            <consortium name="Pathogen Informatics"/>
        </authorList>
    </citation>
    <scope>NUCLEOTIDE SEQUENCE [LARGE SCALE GENOMIC DNA]</scope>
    <source>
        <strain evidence="2 3">Egypt</strain>
    </source>
</reference>